<dbReference type="Proteomes" id="UP000187735">
    <property type="component" value="Chromosome"/>
</dbReference>
<dbReference type="KEGG" id="fmr:Fuma_06379"/>
<dbReference type="InterPro" id="IPR024519">
    <property type="entry name" value="IAT_beta"/>
</dbReference>
<dbReference type="Gene3D" id="2.40.160.160">
    <property type="entry name" value="Inverse autotransporter, beta-domain"/>
    <property type="match status" value="1"/>
</dbReference>
<name>A0A1P8WRL6_9PLAN</name>
<dbReference type="STRING" id="1891926.Fuma_06379"/>
<evidence type="ECO:0000313" key="3">
    <source>
        <dbReference type="EMBL" id="APZ96706.1"/>
    </source>
</evidence>
<dbReference type="Pfam" id="PF11924">
    <property type="entry name" value="IAT_beta"/>
    <property type="match status" value="1"/>
</dbReference>
<evidence type="ECO:0000256" key="1">
    <source>
        <dbReference type="SAM" id="SignalP"/>
    </source>
</evidence>
<dbReference type="InterPro" id="IPR012334">
    <property type="entry name" value="Pectin_lyas_fold"/>
</dbReference>
<dbReference type="RefSeq" id="WP_083732474.1">
    <property type="nucleotide sequence ID" value="NZ_CP017641.1"/>
</dbReference>
<dbReference type="EMBL" id="CP017641">
    <property type="protein sequence ID" value="APZ96706.1"/>
    <property type="molecule type" value="Genomic_DNA"/>
</dbReference>
<feature type="domain" description="Inverse autotransporter beta-domain" evidence="2">
    <location>
        <begin position="53"/>
        <end position="260"/>
    </location>
</feature>
<dbReference type="SUPFAM" id="SSF51126">
    <property type="entry name" value="Pectin lyase-like"/>
    <property type="match status" value="1"/>
</dbReference>
<dbReference type="InterPro" id="IPR011050">
    <property type="entry name" value="Pectin_lyase_fold/virulence"/>
</dbReference>
<dbReference type="InterPro" id="IPR038177">
    <property type="entry name" value="IAT_beta_sf"/>
</dbReference>
<dbReference type="OrthoDB" id="245699at2"/>
<dbReference type="AlphaFoldDB" id="A0A1P8WRL6"/>
<keyword evidence="4" id="KW-1185">Reference proteome</keyword>
<reference evidence="3 4" key="1">
    <citation type="journal article" date="2016" name="Front. Microbiol.">
        <title>Fuerstia marisgermanicae gen. nov., sp. nov., an Unusual Member of the Phylum Planctomycetes from the German Wadden Sea.</title>
        <authorList>
            <person name="Kohn T."/>
            <person name="Heuer A."/>
            <person name="Jogler M."/>
            <person name="Vollmers J."/>
            <person name="Boedeker C."/>
            <person name="Bunk B."/>
            <person name="Rast P."/>
            <person name="Borchert D."/>
            <person name="Glockner I."/>
            <person name="Freese H.M."/>
            <person name="Klenk H.P."/>
            <person name="Overmann J."/>
            <person name="Kaster A.K."/>
            <person name="Rohde M."/>
            <person name="Wiegand S."/>
            <person name="Jogler C."/>
        </authorList>
    </citation>
    <scope>NUCLEOTIDE SEQUENCE [LARGE SCALE GENOMIC DNA]</scope>
    <source>
        <strain evidence="3 4">NH11</strain>
    </source>
</reference>
<organism evidence="3 4">
    <name type="scientific">Fuerstiella marisgermanici</name>
    <dbReference type="NCBI Taxonomy" id="1891926"/>
    <lineage>
        <taxon>Bacteria</taxon>
        <taxon>Pseudomonadati</taxon>
        <taxon>Planctomycetota</taxon>
        <taxon>Planctomycetia</taxon>
        <taxon>Planctomycetales</taxon>
        <taxon>Planctomycetaceae</taxon>
        <taxon>Fuerstiella</taxon>
    </lineage>
</organism>
<dbReference type="Gene3D" id="2.160.20.10">
    <property type="entry name" value="Single-stranded right-handed beta-helix, Pectin lyase-like"/>
    <property type="match status" value="1"/>
</dbReference>
<sequence length="778" mass="81907" precursor="true">MQRRRLKIAVMTSAIALMILQPSAGEAGSPWVSRFTGKHVFGEGVGHDEGFTSLEWFLPLEQDSESEMWFGDVRGIMFDDAEFGANVGTGYRWHNPEQDRIYGFNGYWDFRNDRHLLFNQAGIGIESLGQIFDFRANGYTPTVNDADQRLPFSFVGNNLQLRELRALSGVDYEMAANLPDFYEFQCRVAGGGYYFDSSKTEAANGWRARIEMAFRDTVAASVAVQDDDVYGQTVNFTIEYRYKAEHLDALSRQSMYHKFRNESGSGDGRTIRHRLADPVYRQQNIVLLQENSLVTDGGGTPLTFLHVVEGGTGGGSFEMPYGTLSDAMADPLAPTSVVYTPQGGTFTENVTLVDATRLLSNGPQQFVESSIGSVQLPYSGAGSNLASLPSTIVGDVTVASNTEVSGFNISNGGLVGSGVSNVNVNQSAFTMSPADAITFTTSDAITLETLSIDSPVGRGILLDDTAATVSNVDITSPGDDGLQIDSTGTDRVVSLTNLDITDAGNEGIDVNVAGPGGLTLNSTMTSVTATNDAIDITTGPGIAVISLSDTTLESTAGAGLNADGSGVVDSLVINTLSNTTVTDAATGGLLFNTVTFDADPLPSVESGTTTIGSSGNRVTGRGVSLTDVTGEWDAGTLTIFNQNDTGLFANNSAPPPLFKISSGAGSTLDTLTGPALELDTMASSLVLDAITSADSGTRGIGLTTVTGSVTSGTTILSDSVQPSIRYENIALAAGTFESNLGAITIDSTIDDVEANNIEKVGTIDGLRETYTPLIINGP</sequence>
<keyword evidence="1" id="KW-0732">Signal</keyword>
<accession>A0A1P8WRL6</accession>
<evidence type="ECO:0000313" key="4">
    <source>
        <dbReference type="Proteomes" id="UP000187735"/>
    </source>
</evidence>
<proteinExistence type="predicted"/>
<protein>
    <recommendedName>
        <fullName evidence="2">Inverse autotransporter beta-domain domain-containing protein</fullName>
    </recommendedName>
</protein>
<gene>
    <name evidence="3" type="ORF">Fuma_06379</name>
</gene>
<feature type="signal peptide" evidence="1">
    <location>
        <begin position="1"/>
        <end position="24"/>
    </location>
</feature>
<evidence type="ECO:0000259" key="2">
    <source>
        <dbReference type="Pfam" id="PF11924"/>
    </source>
</evidence>
<feature type="chain" id="PRO_5012162179" description="Inverse autotransporter beta-domain domain-containing protein" evidence="1">
    <location>
        <begin position="25"/>
        <end position="778"/>
    </location>
</feature>